<evidence type="ECO:0000256" key="2">
    <source>
        <dbReference type="SAM" id="Phobius"/>
    </source>
</evidence>
<keyword evidence="2" id="KW-0472">Membrane</keyword>
<protein>
    <submittedName>
        <fullName evidence="3">Uncharacterized protein</fullName>
    </submittedName>
</protein>
<accession>A0ABP4WET8</accession>
<dbReference type="Proteomes" id="UP001500655">
    <property type="component" value="Unassembled WGS sequence"/>
</dbReference>
<keyword evidence="4" id="KW-1185">Reference proteome</keyword>
<sequence>MTTSPTQPSAPVGPTPPVGPGRPAAAAALPGRRGPAATIAIVISLLALVVSAATALLALRALDRASDAQQTATAAGGQEGAGGPQPTAGPPGDSAGTQPSAAPTSAADGPASTVPPTLGQGTVYQPKYTNETLTLSMPTSCRSMYVDLHEPRANAAADISELSLYNCGGAPSFRITDGVTASMAGTPAMEPAECSDKIRTVPLGNEQKIPVRQAIVLCVITSFADSKSRGEDWRLVRVEISGVGNDTVTLKADSWIIPG</sequence>
<proteinExistence type="predicted"/>
<feature type="compositionally biased region" description="Pro residues" evidence="1">
    <location>
        <begin position="11"/>
        <end position="20"/>
    </location>
</feature>
<evidence type="ECO:0000256" key="1">
    <source>
        <dbReference type="SAM" id="MobiDB-lite"/>
    </source>
</evidence>
<gene>
    <name evidence="3" type="ORF">GCM10009681_24830</name>
</gene>
<dbReference type="EMBL" id="BAAALS010000010">
    <property type="protein sequence ID" value="GAA1752956.1"/>
    <property type="molecule type" value="Genomic_DNA"/>
</dbReference>
<feature type="region of interest" description="Disordered" evidence="1">
    <location>
        <begin position="70"/>
        <end position="124"/>
    </location>
</feature>
<comment type="caution">
    <text evidence="3">The sequence shown here is derived from an EMBL/GenBank/DDBJ whole genome shotgun (WGS) entry which is preliminary data.</text>
</comment>
<name>A0ABP4WET8_9ACTN</name>
<keyword evidence="2" id="KW-1133">Transmembrane helix</keyword>
<evidence type="ECO:0000313" key="3">
    <source>
        <dbReference type="EMBL" id="GAA1752956.1"/>
    </source>
</evidence>
<feature type="region of interest" description="Disordered" evidence="1">
    <location>
        <begin position="1"/>
        <end position="29"/>
    </location>
</feature>
<evidence type="ECO:0000313" key="4">
    <source>
        <dbReference type="Proteomes" id="UP001500655"/>
    </source>
</evidence>
<reference evidence="4" key="1">
    <citation type="journal article" date="2019" name="Int. J. Syst. Evol. Microbiol.">
        <title>The Global Catalogue of Microorganisms (GCM) 10K type strain sequencing project: providing services to taxonomists for standard genome sequencing and annotation.</title>
        <authorList>
            <consortium name="The Broad Institute Genomics Platform"/>
            <consortium name="The Broad Institute Genome Sequencing Center for Infectious Disease"/>
            <person name="Wu L."/>
            <person name="Ma J."/>
        </authorList>
    </citation>
    <scope>NUCLEOTIDE SEQUENCE [LARGE SCALE GENOMIC DNA]</scope>
    <source>
        <strain evidence="4">JCM 13249</strain>
    </source>
</reference>
<organism evidence="3 4">
    <name type="scientific">Luedemannella helvata</name>
    <dbReference type="NCBI Taxonomy" id="349315"/>
    <lineage>
        <taxon>Bacteria</taxon>
        <taxon>Bacillati</taxon>
        <taxon>Actinomycetota</taxon>
        <taxon>Actinomycetes</taxon>
        <taxon>Micromonosporales</taxon>
        <taxon>Micromonosporaceae</taxon>
        <taxon>Luedemannella</taxon>
    </lineage>
</organism>
<keyword evidence="2" id="KW-0812">Transmembrane</keyword>
<feature type="transmembrane region" description="Helical" evidence="2">
    <location>
        <begin position="36"/>
        <end position="59"/>
    </location>
</feature>